<dbReference type="Pfam" id="PF07742">
    <property type="entry name" value="BTG"/>
    <property type="match status" value="1"/>
</dbReference>
<evidence type="ECO:0000313" key="4">
    <source>
        <dbReference type="EMBL" id="OMJ23325.1"/>
    </source>
</evidence>
<evidence type="ECO:0000256" key="1">
    <source>
        <dbReference type="ARBA" id="ARBA00007989"/>
    </source>
</evidence>
<comment type="similarity">
    <text evidence="1">Belongs to the BTG family.</text>
</comment>
<dbReference type="PRINTS" id="PR00310">
    <property type="entry name" value="ANTIPRLFBTG1"/>
</dbReference>
<dbReference type="InterPro" id="IPR036054">
    <property type="entry name" value="BTG-like_sf"/>
</dbReference>
<feature type="compositionally biased region" description="Polar residues" evidence="2">
    <location>
        <begin position="192"/>
        <end position="215"/>
    </location>
</feature>
<comment type="caution">
    <text evidence="4">The sequence shown here is derived from an EMBL/GenBank/DDBJ whole genome shotgun (WGS) entry which is preliminary data.</text>
</comment>
<name>A0A1R1Y908_9FUNG</name>
<evidence type="ECO:0000259" key="3">
    <source>
        <dbReference type="SMART" id="SM00099"/>
    </source>
</evidence>
<evidence type="ECO:0000313" key="5">
    <source>
        <dbReference type="Proteomes" id="UP000187283"/>
    </source>
</evidence>
<feature type="region of interest" description="Disordered" evidence="2">
    <location>
        <begin position="153"/>
        <end position="215"/>
    </location>
</feature>
<feature type="compositionally biased region" description="Polar residues" evidence="2">
    <location>
        <begin position="155"/>
        <end position="174"/>
    </location>
</feature>
<reference evidence="4 5" key="1">
    <citation type="submission" date="2017-01" db="EMBL/GenBank/DDBJ databases">
        <authorList>
            <person name="Mah S.A."/>
            <person name="Swanson W.J."/>
            <person name="Moy G.W."/>
            <person name="Vacquier V.D."/>
        </authorList>
    </citation>
    <scope>NUCLEOTIDE SEQUENCE [LARGE SCALE GENOMIC DNA]</scope>
    <source>
        <strain evidence="4 5">GSMNP</strain>
    </source>
</reference>
<dbReference type="AlphaFoldDB" id="A0A1R1Y908"/>
<accession>A0A1R1Y908</accession>
<dbReference type="InterPro" id="IPR033332">
    <property type="entry name" value="BTG"/>
</dbReference>
<dbReference type="PANTHER" id="PTHR22978:SF22">
    <property type="entry name" value="BTG FAMILY PROTEIN"/>
    <property type="match status" value="1"/>
</dbReference>
<feature type="compositionally biased region" description="Low complexity" evidence="2">
    <location>
        <begin position="175"/>
        <end position="191"/>
    </location>
</feature>
<dbReference type="STRING" id="133412.A0A1R1Y908"/>
<feature type="domain" description="Anti-proliferative protein" evidence="3">
    <location>
        <begin position="1"/>
        <end position="108"/>
    </location>
</feature>
<keyword evidence="5" id="KW-1185">Reference proteome</keyword>
<dbReference type="SUPFAM" id="SSF160696">
    <property type="entry name" value="BTG domain-like"/>
    <property type="match status" value="1"/>
</dbReference>
<dbReference type="GO" id="GO:0005737">
    <property type="term" value="C:cytoplasm"/>
    <property type="evidence" value="ECO:0007669"/>
    <property type="project" value="TreeGrafter"/>
</dbReference>
<organism evidence="4 5">
    <name type="scientific">Smittium culicis</name>
    <dbReference type="NCBI Taxonomy" id="133412"/>
    <lineage>
        <taxon>Eukaryota</taxon>
        <taxon>Fungi</taxon>
        <taxon>Fungi incertae sedis</taxon>
        <taxon>Zoopagomycota</taxon>
        <taxon>Kickxellomycotina</taxon>
        <taxon>Harpellomycetes</taxon>
        <taxon>Harpellales</taxon>
        <taxon>Legeriomycetaceae</taxon>
        <taxon>Smittium</taxon>
    </lineage>
</organism>
<dbReference type="EMBL" id="LSSN01000560">
    <property type="protein sequence ID" value="OMJ23325.1"/>
    <property type="molecule type" value="Genomic_DNA"/>
</dbReference>
<dbReference type="OrthoDB" id="19928at2759"/>
<gene>
    <name evidence="4" type="ORF">AYI70_g2336</name>
</gene>
<dbReference type="Proteomes" id="UP000187283">
    <property type="component" value="Unassembled WGS sequence"/>
</dbReference>
<dbReference type="GO" id="GO:0005634">
    <property type="term" value="C:nucleus"/>
    <property type="evidence" value="ECO:0007669"/>
    <property type="project" value="TreeGrafter"/>
</dbReference>
<dbReference type="InterPro" id="IPR002087">
    <property type="entry name" value="Anti_prolifrtn"/>
</dbReference>
<proteinExistence type="inferred from homology"/>
<dbReference type="PANTHER" id="PTHR22978">
    <property type="entry name" value="B-CELL TRANSLOCATION GENE"/>
    <property type="match status" value="1"/>
</dbReference>
<evidence type="ECO:0000256" key="2">
    <source>
        <dbReference type="SAM" id="MobiDB-lite"/>
    </source>
</evidence>
<sequence>MKQEITQLVDFILSKIPESSIANKERENLANSLRNELTAKYTDHWYPENSTQGSGYRSISYWGGKLDPILISAAKKSNVSSKILELHLPQDIVIWCDPYNVCYRIGDYGNLFNIYENKKGLIESAKRSMAERVSKSSSDFVISAYTTPVVMRRAGTTSHSGPAKSSGSNLNTDVNTKSSMSPSNKMKNSSTGSQQQISSFNSQLPKYIQTTSANP</sequence>
<dbReference type="SMART" id="SM00099">
    <property type="entry name" value="btg1"/>
    <property type="match status" value="1"/>
</dbReference>
<protein>
    <submittedName>
        <fullName evidence="4">Protein BTG1</fullName>
    </submittedName>
</protein>
<dbReference type="Gene3D" id="3.90.640.90">
    <property type="entry name" value="Anti-proliferative protein, N-terminal domain"/>
    <property type="match status" value="1"/>
</dbReference>